<keyword evidence="1" id="KW-0812">Transmembrane</keyword>
<dbReference type="AlphaFoldDB" id="A0A8T2WH05"/>
<evidence type="ECO:0000313" key="2">
    <source>
        <dbReference type="EMBL" id="KAH8479672.1"/>
    </source>
</evidence>
<dbReference type="EMBL" id="JACEGQ020000071">
    <property type="protein sequence ID" value="KAH8479672.1"/>
    <property type="molecule type" value="Genomic_DNA"/>
</dbReference>
<accession>A0A8T2WH05</accession>
<reference evidence="2" key="1">
    <citation type="journal article" date="2021" name="J. Hered.">
        <title>Genome Assembly of Salicaceae Populus deltoides (Eastern Cottonwood) I-69 Based on Nanopore Sequencing and Hi-C Technologies.</title>
        <authorList>
            <person name="Bai S."/>
            <person name="Wu H."/>
            <person name="Zhang J."/>
            <person name="Pan Z."/>
            <person name="Zhao W."/>
            <person name="Li Z."/>
            <person name="Tong C."/>
        </authorList>
    </citation>
    <scope>NUCLEOTIDE SEQUENCE</scope>
    <source>
        <tissue evidence="2">Leaf</tissue>
    </source>
</reference>
<evidence type="ECO:0000313" key="3">
    <source>
        <dbReference type="Proteomes" id="UP000807159"/>
    </source>
</evidence>
<evidence type="ECO:0000256" key="1">
    <source>
        <dbReference type="SAM" id="Phobius"/>
    </source>
</evidence>
<proteinExistence type="predicted"/>
<sequence>MALVGICRKHQTTMLKILVMQEVFNASLKLQERVIAFSYDSTLCVFGLVTGKLRAVANQSGPQSRALEKSSRIVLEILANLVSVFASLFHWSFIWGYSECGSDLG</sequence>
<name>A0A8T2WH05_POPDE</name>
<feature type="transmembrane region" description="Helical" evidence="1">
    <location>
        <begin position="73"/>
        <end position="97"/>
    </location>
</feature>
<comment type="caution">
    <text evidence="2">The sequence shown here is derived from an EMBL/GenBank/DDBJ whole genome shotgun (WGS) entry which is preliminary data.</text>
</comment>
<dbReference type="Proteomes" id="UP000807159">
    <property type="component" value="Unassembled WGS sequence"/>
</dbReference>
<gene>
    <name evidence="2" type="ORF">H0E87_031496</name>
</gene>
<organism evidence="2 3">
    <name type="scientific">Populus deltoides</name>
    <name type="common">Eastern poplar</name>
    <name type="synonym">Eastern cottonwood</name>
    <dbReference type="NCBI Taxonomy" id="3696"/>
    <lineage>
        <taxon>Eukaryota</taxon>
        <taxon>Viridiplantae</taxon>
        <taxon>Streptophyta</taxon>
        <taxon>Embryophyta</taxon>
        <taxon>Tracheophyta</taxon>
        <taxon>Spermatophyta</taxon>
        <taxon>Magnoliopsida</taxon>
        <taxon>eudicotyledons</taxon>
        <taxon>Gunneridae</taxon>
        <taxon>Pentapetalae</taxon>
        <taxon>rosids</taxon>
        <taxon>fabids</taxon>
        <taxon>Malpighiales</taxon>
        <taxon>Salicaceae</taxon>
        <taxon>Saliceae</taxon>
        <taxon>Populus</taxon>
    </lineage>
</organism>
<keyword evidence="1" id="KW-1133">Transmembrane helix</keyword>
<protein>
    <submittedName>
        <fullName evidence="2">Uncharacterized protein</fullName>
    </submittedName>
</protein>
<feature type="non-terminal residue" evidence="2">
    <location>
        <position position="105"/>
    </location>
</feature>
<keyword evidence="3" id="KW-1185">Reference proteome</keyword>
<keyword evidence="1" id="KW-0472">Membrane</keyword>